<sequence length="148" mass="15926">MAQPMRFWGHLGAAAALALRPDTAASSATVARATFFRNGNARRYTQVAARSDSAATLAAFVQLQPKGSGMTEAIETAARRPIGTTALTSGVWTDFRFDVELAPGDEDLPLRPLLQVDGKPVQIDDIAFVAWDEPENGEPPAPGRSYRR</sequence>
<proteinExistence type="predicted"/>
<dbReference type="AlphaFoldDB" id="A0A1Y6EQT2"/>
<dbReference type="GeneID" id="303000918"/>
<protein>
    <submittedName>
        <fullName evidence="1">Uncharacterized protein</fullName>
    </submittedName>
</protein>
<evidence type="ECO:0000313" key="1">
    <source>
        <dbReference type="EMBL" id="SMQ63320.1"/>
    </source>
</evidence>
<accession>A0A1Y6EQT2</accession>
<name>A0A1Y6EQT2_9SPHN</name>
<reference evidence="2" key="1">
    <citation type="submission" date="2017-04" db="EMBL/GenBank/DDBJ databases">
        <authorList>
            <person name="Varghese N."/>
            <person name="Submissions S."/>
        </authorList>
    </citation>
    <scope>NUCLEOTIDE SEQUENCE [LARGE SCALE GENOMIC DNA]</scope>
    <source>
        <strain evidence="2">UI2</strain>
    </source>
</reference>
<keyword evidence="2" id="KW-1185">Reference proteome</keyword>
<dbReference type="Proteomes" id="UP000194469">
    <property type="component" value="Unassembled WGS sequence"/>
</dbReference>
<organism evidence="1 2">
    <name type="scientific">Sphingopyxis terrae subsp. ummariensis</name>
    <dbReference type="NCBI Taxonomy" id="429001"/>
    <lineage>
        <taxon>Bacteria</taxon>
        <taxon>Pseudomonadati</taxon>
        <taxon>Pseudomonadota</taxon>
        <taxon>Alphaproteobacteria</taxon>
        <taxon>Sphingomonadales</taxon>
        <taxon>Sphingomonadaceae</taxon>
        <taxon>Sphingopyxis</taxon>
    </lineage>
</organism>
<dbReference type="RefSeq" id="WP_086456111.1">
    <property type="nucleotide sequence ID" value="NZ_FXWL01000001.1"/>
</dbReference>
<dbReference type="EMBL" id="FXWL01000001">
    <property type="protein sequence ID" value="SMQ63320.1"/>
    <property type="molecule type" value="Genomic_DNA"/>
</dbReference>
<gene>
    <name evidence="1" type="ORF">SAMN06295984_0843</name>
</gene>
<evidence type="ECO:0000313" key="2">
    <source>
        <dbReference type="Proteomes" id="UP000194469"/>
    </source>
</evidence>